<evidence type="ECO:0000313" key="2">
    <source>
        <dbReference type="Proteomes" id="UP000050509"/>
    </source>
</evidence>
<dbReference type="Proteomes" id="UP000050509">
    <property type="component" value="Unassembled WGS sequence"/>
</dbReference>
<dbReference type="EMBL" id="LJCR01002478">
    <property type="protein sequence ID" value="KPV48668.1"/>
    <property type="molecule type" value="Genomic_DNA"/>
</dbReference>
<organism evidence="1 2">
    <name type="scientific">Kouleothrix aurantiaca</name>
    <dbReference type="NCBI Taxonomy" id="186479"/>
    <lineage>
        <taxon>Bacteria</taxon>
        <taxon>Bacillati</taxon>
        <taxon>Chloroflexota</taxon>
        <taxon>Chloroflexia</taxon>
        <taxon>Chloroflexales</taxon>
        <taxon>Roseiflexineae</taxon>
        <taxon>Roseiflexaceae</taxon>
        <taxon>Kouleothrix</taxon>
    </lineage>
</organism>
<accession>A0A0P9CRL6</accession>
<reference evidence="1 2" key="1">
    <citation type="submission" date="2015-09" db="EMBL/GenBank/DDBJ databases">
        <title>Draft genome sequence of Kouleothrix aurantiaca JCM 19913.</title>
        <authorList>
            <person name="Hemp J."/>
        </authorList>
    </citation>
    <scope>NUCLEOTIDE SEQUENCE [LARGE SCALE GENOMIC DNA]</scope>
    <source>
        <strain evidence="1 2">COM-B</strain>
    </source>
</reference>
<protein>
    <submittedName>
        <fullName evidence="1">Uncharacterized protein</fullName>
    </submittedName>
</protein>
<sequence length="62" mass="7087">MHKLYTKRSQAKKRSFCNTLPEADDWRHSAAGDALRLALRGRIRAPVAAKTKGWQNKLPALW</sequence>
<evidence type="ECO:0000313" key="1">
    <source>
        <dbReference type="EMBL" id="KPV48668.1"/>
    </source>
</evidence>
<name>A0A0P9CRL6_9CHLR</name>
<dbReference type="AlphaFoldDB" id="A0A0P9CRL6"/>
<keyword evidence="2" id="KW-1185">Reference proteome</keyword>
<comment type="caution">
    <text evidence="1">The sequence shown here is derived from an EMBL/GenBank/DDBJ whole genome shotgun (WGS) entry which is preliminary data.</text>
</comment>
<gene>
    <name evidence="1" type="ORF">SE17_36810</name>
</gene>
<proteinExistence type="predicted"/>